<dbReference type="SUPFAM" id="SSF103481">
    <property type="entry name" value="Multidrug resistance efflux transporter EmrE"/>
    <property type="match status" value="1"/>
</dbReference>
<evidence type="ECO:0000313" key="11">
    <source>
        <dbReference type="Proteomes" id="UP000037460"/>
    </source>
</evidence>
<evidence type="ECO:0000256" key="1">
    <source>
        <dbReference type="ARBA" id="ARBA00004141"/>
    </source>
</evidence>
<dbReference type="Proteomes" id="UP000037460">
    <property type="component" value="Unassembled WGS sequence"/>
</dbReference>
<feature type="compositionally biased region" description="Pro residues" evidence="7">
    <location>
        <begin position="323"/>
        <end position="332"/>
    </location>
</feature>
<dbReference type="OrthoDB" id="429955at2759"/>
<dbReference type="InterPro" id="IPR052221">
    <property type="entry name" value="SLC35F_Transporter"/>
</dbReference>
<keyword evidence="5 8" id="KW-1133">Transmembrane helix</keyword>
<dbReference type="EMBL" id="JWZX01000430">
    <property type="protein sequence ID" value="KOO52987.1"/>
    <property type="molecule type" value="Genomic_DNA"/>
</dbReference>
<dbReference type="AlphaFoldDB" id="A0A0M0LQ32"/>
<evidence type="ECO:0000256" key="5">
    <source>
        <dbReference type="ARBA" id="ARBA00022989"/>
    </source>
</evidence>
<dbReference type="InterPro" id="IPR037185">
    <property type="entry name" value="EmrE-like"/>
</dbReference>
<feature type="signal peptide" evidence="9">
    <location>
        <begin position="1"/>
        <end position="27"/>
    </location>
</feature>
<feature type="transmembrane region" description="Helical" evidence="8">
    <location>
        <begin position="158"/>
        <end position="177"/>
    </location>
</feature>
<evidence type="ECO:0000256" key="2">
    <source>
        <dbReference type="ARBA" id="ARBA00007863"/>
    </source>
</evidence>
<feature type="chain" id="PRO_5005603538" evidence="9">
    <location>
        <begin position="28"/>
        <end position="349"/>
    </location>
</feature>
<evidence type="ECO:0000256" key="3">
    <source>
        <dbReference type="ARBA" id="ARBA00022448"/>
    </source>
</evidence>
<dbReference type="GO" id="GO:0016020">
    <property type="term" value="C:membrane"/>
    <property type="evidence" value="ECO:0007669"/>
    <property type="project" value="UniProtKB-SubCell"/>
</dbReference>
<feature type="region of interest" description="Disordered" evidence="7">
    <location>
        <begin position="320"/>
        <end position="349"/>
    </location>
</feature>
<keyword evidence="4 8" id="KW-0812">Transmembrane</keyword>
<proteinExistence type="inferred from homology"/>
<evidence type="ECO:0000256" key="4">
    <source>
        <dbReference type="ARBA" id="ARBA00022692"/>
    </source>
</evidence>
<keyword evidence="3" id="KW-0813">Transport</keyword>
<dbReference type="Pfam" id="PF06027">
    <property type="entry name" value="SLC35F"/>
    <property type="match status" value="1"/>
</dbReference>
<feature type="transmembrane region" description="Helical" evidence="8">
    <location>
        <begin position="37"/>
        <end position="56"/>
    </location>
</feature>
<comment type="subcellular location">
    <subcellularLocation>
        <location evidence="1">Membrane</location>
        <topology evidence="1">Multi-pass membrane protein</topology>
    </subcellularLocation>
</comment>
<evidence type="ECO:0000256" key="9">
    <source>
        <dbReference type="SAM" id="SignalP"/>
    </source>
</evidence>
<keyword evidence="11" id="KW-1185">Reference proteome</keyword>
<name>A0A0M0LQ32_9EUKA</name>
<dbReference type="GO" id="GO:0022857">
    <property type="term" value="F:transmembrane transporter activity"/>
    <property type="evidence" value="ECO:0007669"/>
    <property type="project" value="InterPro"/>
</dbReference>
<accession>A0A0M0LQ32</accession>
<evidence type="ECO:0000256" key="7">
    <source>
        <dbReference type="SAM" id="MobiDB-lite"/>
    </source>
</evidence>
<keyword evidence="6 8" id="KW-0472">Membrane</keyword>
<comment type="similarity">
    <text evidence="2">Belongs to the SLC35F solute transporter family.</text>
</comment>
<protein>
    <submittedName>
        <fullName evidence="10">Solute carrier family 35 member f1-like protein</fullName>
    </submittedName>
</protein>
<feature type="transmembrane region" description="Helical" evidence="8">
    <location>
        <begin position="197"/>
        <end position="215"/>
    </location>
</feature>
<dbReference type="PANTHER" id="PTHR14233:SF4">
    <property type="entry name" value="SOLUTE CARRIER FAMILY 35 MEMBER F2"/>
    <property type="match status" value="1"/>
</dbReference>
<dbReference type="InterPro" id="IPR009262">
    <property type="entry name" value="SLC35_F1/F2/F6"/>
</dbReference>
<evidence type="ECO:0000256" key="6">
    <source>
        <dbReference type="ARBA" id="ARBA00023136"/>
    </source>
</evidence>
<keyword evidence="9" id="KW-0732">Signal</keyword>
<reference evidence="11" key="1">
    <citation type="journal article" date="2015" name="PLoS Genet.">
        <title>Genome Sequence and Transcriptome Analyses of Chrysochromulina tobin: Metabolic Tools for Enhanced Algal Fitness in the Prominent Order Prymnesiales (Haptophyceae).</title>
        <authorList>
            <person name="Hovde B.T."/>
            <person name="Deodato C.R."/>
            <person name="Hunsperger H.M."/>
            <person name="Ryken S.A."/>
            <person name="Yost W."/>
            <person name="Jha R.K."/>
            <person name="Patterson J."/>
            <person name="Monnat R.J. Jr."/>
            <person name="Barlow S.B."/>
            <person name="Starkenburg S.R."/>
            <person name="Cattolico R.A."/>
        </authorList>
    </citation>
    <scope>NUCLEOTIDE SEQUENCE</scope>
    <source>
        <strain evidence="11">CCMP291</strain>
    </source>
</reference>
<organism evidence="10 11">
    <name type="scientific">Chrysochromulina tobinii</name>
    <dbReference type="NCBI Taxonomy" id="1460289"/>
    <lineage>
        <taxon>Eukaryota</taxon>
        <taxon>Haptista</taxon>
        <taxon>Haptophyta</taxon>
        <taxon>Prymnesiophyceae</taxon>
        <taxon>Prymnesiales</taxon>
        <taxon>Chrysochromulinaceae</taxon>
        <taxon>Chrysochromulina</taxon>
    </lineage>
</organism>
<evidence type="ECO:0000256" key="8">
    <source>
        <dbReference type="SAM" id="Phobius"/>
    </source>
</evidence>
<feature type="transmembrane region" description="Helical" evidence="8">
    <location>
        <begin position="238"/>
        <end position="258"/>
    </location>
</feature>
<feature type="transmembrane region" description="Helical" evidence="8">
    <location>
        <begin position="133"/>
        <end position="152"/>
    </location>
</feature>
<dbReference type="PANTHER" id="PTHR14233">
    <property type="entry name" value="DUF914-RELATED"/>
    <property type="match status" value="1"/>
</dbReference>
<sequence>MRSASSLGALLGWQALSLLLTVTGVCSQRLAALGVDAPTAQSGMAYALLALHWVPLWMRRRHRRLAGTLARPTLPWWQWLALAVADVEANYLLVKAYQYTDLCSVTVLDAFTVPTVMALSATFLHVRYSARQCGAAVLCVAGIVALFASDLIRTDAGFPQAWLGDVLVLAGAALYGVSNVAQEHLLRQRLDDRVEYLAHLGAYGAAIALIQSAVLEREALSAAWAGAGGSASGAWERLGLGAAFVLALTCFYVGVAFLLERGSSATTMNLSLLTSDFWSVAAGLTLLQASPGIVYALAFALVVIGLALYHWDGGGASPRLLDTPPPLTPPHEPTADADDDRRSRTSEFC</sequence>
<feature type="transmembrane region" description="Helical" evidence="8">
    <location>
        <begin position="293"/>
        <end position="311"/>
    </location>
</feature>
<comment type="caution">
    <text evidence="10">The sequence shown here is derived from an EMBL/GenBank/DDBJ whole genome shotgun (WGS) entry which is preliminary data.</text>
</comment>
<evidence type="ECO:0000313" key="10">
    <source>
        <dbReference type="EMBL" id="KOO52987.1"/>
    </source>
</evidence>
<feature type="compositionally biased region" description="Basic and acidic residues" evidence="7">
    <location>
        <begin position="339"/>
        <end position="349"/>
    </location>
</feature>
<gene>
    <name evidence="10" type="ORF">Ctob_013856</name>
</gene>